<dbReference type="GO" id="GO:0030170">
    <property type="term" value="F:pyridoxal phosphate binding"/>
    <property type="evidence" value="ECO:0007669"/>
    <property type="project" value="InterPro"/>
</dbReference>
<evidence type="ECO:0000256" key="1">
    <source>
        <dbReference type="ARBA" id="ARBA00001933"/>
    </source>
</evidence>
<evidence type="ECO:0000256" key="2">
    <source>
        <dbReference type="ARBA" id="ARBA00007441"/>
    </source>
</evidence>
<dbReference type="KEGG" id="apo:Arcpr_0501"/>
<keyword evidence="6" id="KW-0663">Pyridoxal phosphate</keyword>
<proteinExistence type="inferred from homology"/>
<dbReference type="PANTHER" id="PTHR46383:SF3">
    <property type="entry name" value="ASPARTATE AMINOTRANSFERASE-RELATED"/>
    <property type="match status" value="1"/>
</dbReference>
<sequence length="385" mass="43278">MPLSRKISERVQAIRPSGIRRFFELVIGRKDVISLGVGEPDFPVPWSIRESMIYSLEKGWTSYTSNLGLKELRDGIAEYYKKFGVETSGENVLVTTGVSEGLDLALRATINPGDVVLIPEPCYVAYKPLAFLAYGEPVSIPTNPDFRLNYDVLKPYSKFEPKVLVLNYPNNPTGITYTKKELEEIADFVIDNDMIVISDEIYAELTYKGKHVSIASLNGMEEKTVILNGFSKAYAMTGFRIGYAIAPDEIVQAMTKIHQYCMLCAPITSQIGALEALKLKDEEMDKIRAEYMRRRNFFVKRLSKFLDVKMPEGAFYAFPSIKETGLSSEEFAERLLIEKGVAVVPGNAFGECGEGFVRCAYAVSMEKLKEAVERMEEFVENLKSD</sequence>
<dbReference type="STRING" id="572546.Arcpr_0501"/>
<dbReference type="PaxDb" id="572546-Arcpr_0501"/>
<evidence type="ECO:0000256" key="6">
    <source>
        <dbReference type="ARBA" id="ARBA00022898"/>
    </source>
</evidence>
<reference evidence="9 10" key="1">
    <citation type="journal article" date="2010" name="Stand. Genomic Sci.">
        <title>Complete genome sequence of Archaeoglobus profundus type strain (AV18).</title>
        <authorList>
            <person name="von Jan M."/>
            <person name="Lapidus A."/>
            <person name="Del Rio T.G."/>
            <person name="Copeland A."/>
            <person name="Tice H."/>
            <person name="Cheng J.F."/>
            <person name="Lucas S."/>
            <person name="Chen F."/>
            <person name="Nolan M."/>
            <person name="Goodwin L."/>
            <person name="Han C."/>
            <person name="Pitluck S."/>
            <person name="Liolios K."/>
            <person name="Ivanova N."/>
            <person name="Mavromatis K."/>
            <person name="Ovchinnikova G."/>
            <person name="Chertkov O."/>
            <person name="Pati A."/>
            <person name="Chen A."/>
            <person name="Palaniappan K."/>
            <person name="Land M."/>
            <person name="Hauser L."/>
            <person name="Chang Y.J."/>
            <person name="Jeffries C.D."/>
            <person name="Saunders E."/>
            <person name="Brettin T."/>
            <person name="Detter J.C."/>
            <person name="Chain P."/>
            <person name="Eichinger K."/>
            <person name="Huber H."/>
            <person name="Spring S."/>
            <person name="Rohde M."/>
            <person name="Goker M."/>
            <person name="Wirth R."/>
            <person name="Woyke T."/>
            <person name="Bristow J."/>
            <person name="Eisen J.A."/>
            <person name="Markowitz V."/>
            <person name="Hugenholtz P."/>
            <person name="Kyrpides N.C."/>
            <person name="Klenk H.P."/>
        </authorList>
    </citation>
    <scope>NUCLEOTIDE SEQUENCE [LARGE SCALE GENOMIC DNA]</scope>
    <source>
        <strain evidence="10">DSM 5631 / JCM 9629 / NBRC 100127 / Av18</strain>
    </source>
</reference>
<comment type="subunit">
    <text evidence="3">Homodimer.</text>
</comment>
<organism evidence="9 10">
    <name type="scientific">Archaeoglobus profundus (strain DSM 5631 / JCM 9629 / NBRC 100127 / Av18)</name>
    <dbReference type="NCBI Taxonomy" id="572546"/>
    <lineage>
        <taxon>Archaea</taxon>
        <taxon>Methanobacteriati</taxon>
        <taxon>Methanobacteriota</taxon>
        <taxon>Archaeoglobi</taxon>
        <taxon>Archaeoglobales</taxon>
        <taxon>Archaeoglobaceae</taxon>
        <taxon>Archaeoglobus</taxon>
    </lineage>
</organism>
<dbReference type="HOGENOM" id="CLU_017584_4_3_2"/>
<protein>
    <recommendedName>
        <fullName evidence="7">Aminotransferase</fullName>
        <ecNumber evidence="7">2.6.1.-</ecNumber>
    </recommendedName>
</protein>
<dbReference type="GO" id="GO:0006520">
    <property type="term" value="P:amino acid metabolic process"/>
    <property type="evidence" value="ECO:0007669"/>
    <property type="project" value="InterPro"/>
</dbReference>
<gene>
    <name evidence="9" type="ordered locus">Arcpr_0501</name>
</gene>
<name>D2RGZ2_ARCPA</name>
<evidence type="ECO:0000259" key="8">
    <source>
        <dbReference type="Pfam" id="PF00155"/>
    </source>
</evidence>
<dbReference type="Gene3D" id="3.40.640.10">
    <property type="entry name" value="Type I PLP-dependent aspartate aminotransferase-like (Major domain)"/>
    <property type="match status" value="1"/>
</dbReference>
<dbReference type="CDD" id="cd00609">
    <property type="entry name" value="AAT_like"/>
    <property type="match status" value="1"/>
</dbReference>
<accession>D2RGZ2</accession>
<keyword evidence="10" id="KW-1185">Reference proteome</keyword>
<comment type="similarity">
    <text evidence="2 7">Belongs to the class-I pyridoxal-phosphate-dependent aminotransferase family.</text>
</comment>
<keyword evidence="4 7" id="KW-0032">Aminotransferase</keyword>
<dbReference type="InterPro" id="IPR015421">
    <property type="entry name" value="PyrdxlP-dep_Trfase_major"/>
</dbReference>
<evidence type="ECO:0000256" key="4">
    <source>
        <dbReference type="ARBA" id="ARBA00022576"/>
    </source>
</evidence>
<dbReference type="EMBL" id="CP001857">
    <property type="protein sequence ID" value="ADB57567.1"/>
    <property type="molecule type" value="Genomic_DNA"/>
</dbReference>
<evidence type="ECO:0000313" key="10">
    <source>
        <dbReference type="Proteomes" id="UP000001901"/>
    </source>
</evidence>
<dbReference type="GO" id="GO:0008483">
    <property type="term" value="F:transaminase activity"/>
    <property type="evidence" value="ECO:0007669"/>
    <property type="project" value="UniProtKB-KW"/>
</dbReference>
<dbReference type="FunFam" id="3.40.640.10:FF:000033">
    <property type="entry name" value="Aspartate aminotransferase"/>
    <property type="match status" value="1"/>
</dbReference>
<dbReference type="InterPro" id="IPR015424">
    <property type="entry name" value="PyrdxlP-dep_Trfase"/>
</dbReference>
<dbReference type="EC" id="2.6.1.-" evidence="7"/>
<evidence type="ECO:0000256" key="7">
    <source>
        <dbReference type="RuleBase" id="RU000481"/>
    </source>
</evidence>
<dbReference type="InterPro" id="IPR050596">
    <property type="entry name" value="AspAT/PAT-like"/>
</dbReference>
<evidence type="ECO:0000256" key="5">
    <source>
        <dbReference type="ARBA" id="ARBA00022679"/>
    </source>
</evidence>
<comment type="cofactor">
    <cofactor evidence="1 7">
        <name>pyridoxal 5'-phosphate</name>
        <dbReference type="ChEBI" id="CHEBI:597326"/>
    </cofactor>
</comment>
<dbReference type="eggNOG" id="arCOG01130">
    <property type="taxonomic scope" value="Archaea"/>
</dbReference>
<dbReference type="PANTHER" id="PTHR46383">
    <property type="entry name" value="ASPARTATE AMINOTRANSFERASE"/>
    <property type="match status" value="1"/>
</dbReference>
<dbReference type="Gene3D" id="3.90.1150.10">
    <property type="entry name" value="Aspartate Aminotransferase, domain 1"/>
    <property type="match status" value="1"/>
</dbReference>
<evidence type="ECO:0000313" key="9">
    <source>
        <dbReference type="EMBL" id="ADB57567.1"/>
    </source>
</evidence>
<keyword evidence="5 7" id="KW-0808">Transferase</keyword>
<dbReference type="InterPro" id="IPR004839">
    <property type="entry name" value="Aminotransferase_I/II_large"/>
</dbReference>
<dbReference type="InterPro" id="IPR015422">
    <property type="entry name" value="PyrdxlP-dep_Trfase_small"/>
</dbReference>
<dbReference type="InterPro" id="IPR004838">
    <property type="entry name" value="NHTrfase_class1_PyrdxlP-BS"/>
</dbReference>
<dbReference type="Proteomes" id="UP000001901">
    <property type="component" value="Chromosome"/>
</dbReference>
<dbReference type="SUPFAM" id="SSF53383">
    <property type="entry name" value="PLP-dependent transferases"/>
    <property type="match status" value="1"/>
</dbReference>
<dbReference type="Pfam" id="PF00155">
    <property type="entry name" value="Aminotran_1_2"/>
    <property type="match status" value="1"/>
</dbReference>
<evidence type="ECO:0000256" key="3">
    <source>
        <dbReference type="ARBA" id="ARBA00011738"/>
    </source>
</evidence>
<feature type="domain" description="Aminotransferase class I/classII large" evidence="8">
    <location>
        <begin position="30"/>
        <end position="374"/>
    </location>
</feature>
<dbReference type="AlphaFoldDB" id="D2RGZ2"/>
<dbReference type="PROSITE" id="PS00105">
    <property type="entry name" value="AA_TRANSFER_CLASS_1"/>
    <property type="match status" value="1"/>
</dbReference>